<feature type="transmembrane region" description="Helical" evidence="1">
    <location>
        <begin position="691"/>
        <end position="712"/>
    </location>
</feature>
<gene>
    <name evidence="3" type="ORF">JKF63_07625</name>
</gene>
<keyword evidence="1" id="KW-1133">Transmembrane helix</keyword>
<keyword evidence="4" id="KW-1185">Reference proteome</keyword>
<keyword evidence="1" id="KW-0812">Transmembrane</keyword>
<accession>A0A836I2R8</accession>
<dbReference type="EMBL" id="JAFJZO010000010">
    <property type="protein sequence ID" value="KAG5510297.1"/>
    <property type="molecule type" value="Genomic_DNA"/>
</dbReference>
<organism evidence="3 4">
    <name type="scientific">Porcisia hertigi</name>
    <dbReference type="NCBI Taxonomy" id="2761500"/>
    <lineage>
        <taxon>Eukaryota</taxon>
        <taxon>Discoba</taxon>
        <taxon>Euglenozoa</taxon>
        <taxon>Kinetoplastea</taxon>
        <taxon>Metakinetoplastina</taxon>
        <taxon>Trypanosomatida</taxon>
        <taxon>Trypanosomatidae</taxon>
        <taxon>Leishmaniinae</taxon>
        <taxon>Porcisia</taxon>
    </lineage>
</organism>
<evidence type="ECO:0008006" key="5">
    <source>
        <dbReference type="Google" id="ProtNLM"/>
    </source>
</evidence>
<evidence type="ECO:0000256" key="2">
    <source>
        <dbReference type="SAM" id="SignalP"/>
    </source>
</evidence>
<keyword evidence="2" id="KW-0732">Signal</keyword>
<feature type="signal peptide" evidence="2">
    <location>
        <begin position="1"/>
        <end position="24"/>
    </location>
</feature>
<evidence type="ECO:0000256" key="1">
    <source>
        <dbReference type="SAM" id="Phobius"/>
    </source>
</evidence>
<evidence type="ECO:0000313" key="4">
    <source>
        <dbReference type="Proteomes" id="UP000674318"/>
    </source>
</evidence>
<comment type="caution">
    <text evidence="3">The sequence shown here is derived from an EMBL/GenBank/DDBJ whole genome shotgun (WGS) entry which is preliminary data.</text>
</comment>
<proteinExistence type="predicted"/>
<dbReference type="AlphaFoldDB" id="A0A836I2R8"/>
<evidence type="ECO:0000313" key="3">
    <source>
        <dbReference type="EMBL" id="KAG5510297.1"/>
    </source>
</evidence>
<dbReference type="RefSeq" id="XP_067759038.1">
    <property type="nucleotide sequence ID" value="XM_067903557.1"/>
</dbReference>
<feature type="chain" id="PRO_5032872035" description="Membrane-associated protein" evidence="2">
    <location>
        <begin position="25"/>
        <end position="751"/>
    </location>
</feature>
<dbReference type="OrthoDB" id="271747at2759"/>
<sequence>MQLCARRVSVAAVGLLCVIITVSALSATVARAFDHGGITVAGGPEGVDDVEGPVGTSRIMNPFPICANVDPTDPSGTMLLIGGASYFFTLNRFTTYLGFWFGKGKHNVNSGPIESVQLKGLYGCATLPPSSSGSSTTGTVYYVQHDGYLYWVTNNVVSMTPVGSGVNLFDVSIRNDDLYLLTSSNAVYQCSIPAGGVVTGSACSVIVLTGSQDYIGLSKSTRFKGFVVTAQGIFITLNSKLYWFALNGAFIGATLDGVRFVDVKLSHYSDTLTGETRDLVAASTSAVYSITASGTSITYTLIAGTEKQECNPVLDNVDSPTNPTFCGITRIYPLNRDSVYVTISTTGTVRAVVVANTTISNTIARTPFPVKFEDSASAMPLMLGSMDLELMLGCDIAFPNVAIDPASVALNDMTWDTTFPVHLSNRFFSDAAKATITSTTFMRSLHMLGGYYNRTNQFVFGDWNVLPMCRQSKMLSIERAIADNARAVLKYEHIYTSNAYKFTVNGQPNLTLVKLLMPSAFGTLWDRTGFVENQTTPSLLMTVDFTAAILATVREAYQPDHVYDQIFLSDQYPLHILTEAQQQEARWVIYDIVTKQLLRCAQDTPASSSDSSEDGDLVPGCVPRVGITNLTEIPVIGLPIVNYGITFFVPEEMYYNFQIKSCLDQIDWKDLLDYLEIALRTNTRKCDTGCIVGIAVVCAVVAAILVVVVVILTSKRRRLATVVAPAATSEPKFISTLDVTSEESSRNPLHR</sequence>
<keyword evidence="1" id="KW-0472">Membrane</keyword>
<dbReference type="Proteomes" id="UP000674318">
    <property type="component" value="Chromosome 10"/>
</dbReference>
<reference evidence="3 4" key="1">
    <citation type="submission" date="2021-02" db="EMBL/GenBank/DDBJ databases">
        <title>Porcisia hertigi Genome sequencing and assembly.</title>
        <authorList>
            <person name="Almutairi H."/>
            <person name="Gatherer D."/>
        </authorList>
    </citation>
    <scope>NUCLEOTIDE SEQUENCE [LARGE SCALE GENOMIC DNA]</scope>
    <source>
        <strain evidence="3 4">C119</strain>
    </source>
</reference>
<dbReference type="GeneID" id="94293634"/>
<protein>
    <recommendedName>
        <fullName evidence="5">Membrane-associated protein</fullName>
    </recommendedName>
</protein>
<name>A0A836I2R8_9TRYP</name>
<dbReference type="KEGG" id="phet:94293634"/>